<dbReference type="InterPro" id="IPR023214">
    <property type="entry name" value="HAD_sf"/>
</dbReference>
<protein>
    <submittedName>
        <fullName evidence="1">Noncanonical pyrimidine nucleotidase, YjjG family</fullName>
    </submittedName>
</protein>
<dbReference type="InterPro" id="IPR006439">
    <property type="entry name" value="HAD-SF_hydro_IA"/>
</dbReference>
<dbReference type="RefSeq" id="WP_126809872.1">
    <property type="nucleotide sequence ID" value="NZ_NGKA01000021.1"/>
</dbReference>
<dbReference type="NCBIfam" id="TIGR01509">
    <property type="entry name" value="HAD-SF-IA-v3"/>
    <property type="match status" value="1"/>
</dbReference>
<dbReference type="EMBL" id="NGKA01000021">
    <property type="protein sequence ID" value="RSU09469.1"/>
    <property type="molecule type" value="Genomic_DNA"/>
</dbReference>
<dbReference type="NCBIfam" id="TIGR01549">
    <property type="entry name" value="HAD-SF-IA-v1"/>
    <property type="match status" value="1"/>
</dbReference>
<dbReference type="Pfam" id="PF00702">
    <property type="entry name" value="Hydrolase"/>
    <property type="match status" value="1"/>
</dbReference>
<dbReference type="InterPro" id="IPR052550">
    <property type="entry name" value="Pyrimidine_5'-ntase_YjjG"/>
</dbReference>
<gene>
    <name evidence="1" type="ORF">CBF29_11515</name>
</gene>
<dbReference type="InterPro" id="IPR023198">
    <property type="entry name" value="PGP-like_dom2"/>
</dbReference>
<dbReference type="SFLD" id="SFLDG01129">
    <property type="entry name" value="C1.5:_HAD__Beta-PGM__Phosphata"/>
    <property type="match status" value="1"/>
</dbReference>
<keyword evidence="2" id="KW-1185">Reference proteome</keyword>
<accession>A0A430AN02</accession>
<dbReference type="Gene3D" id="1.10.150.240">
    <property type="entry name" value="Putative phosphatase, domain 2"/>
    <property type="match status" value="1"/>
</dbReference>
<dbReference type="AlphaFoldDB" id="A0A430AN02"/>
<dbReference type="SFLD" id="SFLDG01135">
    <property type="entry name" value="C1.5.6:_HAD__Beta-PGM__Phospha"/>
    <property type="match status" value="1"/>
</dbReference>
<dbReference type="PANTHER" id="PTHR47478:SF1">
    <property type="entry name" value="PYRIMIDINE 5'-NUCLEOTIDASE YJJG"/>
    <property type="match status" value="1"/>
</dbReference>
<evidence type="ECO:0000313" key="1">
    <source>
        <dbReference type="EMBL" id="RSU09469.1"/>
    </source>
</evidence>
<dbReference type="Proteomes" id="UP000287605">
    <property type="component" value="Unassembled WGS sequence"/>
</dbReference>
<dbReference type="SUPFAM" id="SSF56784">
    <property type="entry name" value="HAD-like"/>
    <property type="match status" value="1"/>
</dbReference>
<reference evidence="1 2" key="1">
    <citation type="submission" date="2017-05" db="EMBL/GenBank/DDBJ databases">
        <title>Vagococcus spp. assemblies.</title>
        <authorList>
            <person name="Gulvik C.A."/>
        </authorList>
    </citation>
    <scope>NUCLEOTIDE SEQUENCE [LARGE SCALE GENOMIC DNA]</scope>
    <source>
        <strain evidence="1 2">CCUG 51432</strain>
    </source>
</reference>
<dbReference type="PANTHER" id="PTHR47478">
    <property type="match status" value="1"/>
</dbReference>
<dbReference type="GO" id="GO:0008253">
    <property type="term" value="F:5'-nucleotidase activity"/>
    <property type="evidence" value="ECO:0007669"/>
    <property type="project" value="InterPro"/>
</dbReference>
<dbReference type="InterPro" id="IPR011951">
    <property type="entry name" value="HAD-SF_hydro_IA_YjjG/PynA"/>
</dbReference>
<dbReference type="Gene3D" id="3.40.50.1000">
    <property type="entry name" value="HAD superfamily/HAD-like"/>
    <property type="match status" value="1"/>
</dbReference>
<evidence type="ECO:0000313" key="2">
    <source>
        <dbReference type="Proteomes" id="UP000287605"/>
    </source>
</evidence>
<dbReference type="InterPro" id="IPR036412">
    <property type="entry name" value="HAD-like_sf"/>
</dbReference>
<name>A0A430AN02_9ENTE</name>
<sequence>MNYSTVLMDLDNTILSFDQAEEYALKKLFEEEEVPWQQEIFQRYHIKNKELWEELEKGIYQREHVLSERFVYIFQLCGKKVDGDEMDQRFRHHLSEKIFFMPEALKTLDKLKEKKIHLHMVTNGVAVTQYRRIKKAKIGHYFNQLFISEEVGYQKPAKEFFQHVFERIEEKDTSKVLMMGDSLSADIKGGNQAGIDTCWYTEKKTVGSQEITPTYHITRLDDVLTIV</sequence>
<dbReference type="SFLD" id="SFLDS00003">
    <property type="entry name" value="Haloacid_Dehalogenase"/>
    <property type="match status" value="1"/>
</dbReference>
<comment type="caution">
    <text evidence="1">The sequence shown here is derived from an EMBL/GenBank/DDBJ whole genome shotgun (WGS) entry which is preliminary data.</text>
</comment>
<dbReference type="OrthoDB" id="9802350at2"/>
<dbReference type="NCBIfam" id="TIGR02254">
    <property type="entry name" value="YjjG_YfnB"/>
    <property type="match status" value="1"/>
</dbReference>
<organism evidence="1 2">
    <name type="scientific">Vagococcus elongatus</name>
    <dbReference type="NCBI Taxonomy" id="180344"/>
    <lineage>
        <taxon>Bacteria</taxon>
        <taxon>Bacillati</taxon>
        <taxon>Bacillota</taxon>
        <taxon>Bacilli</taxon>
        <taxon>Lactobacillales</taxon>
        <taxon>Enterococcaceae</taxon>
        <taxon>Vagococcus</taxon>
    </lineage>
</organism>
<proteinExistence type="predicted"/>